<dbReference type="AlphaFoldDB" id="A0A2T1E3P5"/>
<dbReference type="CDD" id="cd02042">
    <property type="entry name" value="ParAB_family"/>
    <property type="match status" value="1"/>
</dbReference>
<dbReference type="Gene3D" id="3.40.50.300">
    <property type="entry name" value="P-loop containing nucleotide triphosphate hydrolases"/>
    <property type="match status" value="2"/>
</dbReference>
<evidence type="ECO:0000313" key="4">
    <source>
        <dbReference type="Proteomes" id="UP000239576"/>
    </source>
</evidence>
<dbReference type="Pfam" id="PF04471">
    <property type="entry name" value="Mrr_cat"/>
    <property type="match status" value="1"/>
</dbReference>
<dbReference type="Pfam" id="PF01656">
    <property type="entry name" value="CbiA"/>
    <property type="match status" value="1"/>
</dbReference>
<dbReference type="RefSeq" id="WP_106257406.1">
    <property type="nucleotide sequence ID" value="NZ_CAWNSW010000096.1"/>
</dbReference>
<dbReference type="PANTHER" id="PTHR13696:SF99">
    <property type="entry name" value="COBYRINIC ACID AC-DIAMIDE SYNTHASE"/>
    <property type="match status" value="1"/>
</dbReference>
<protein>
    <submittedName>
        <fullName evidence="3">Chromosome partitioning protein</fullName>
    </submittedName>
</protein>
<dbReference type="PANTHER" id="PTHR13696">
    <property type="entry name" value="P-LOOP CONTAINING NUCLEOSIDE TRIPHOSPHATE HYDROLASE"/>
    <property type="match status" value="1"/>
</dbReference>
<dbReference type="EMBL" id="PVWK01000094">
    <property type="protein sequence ID" value="PSB27360.1"/>
    <property type="molecule type" value="Genomic_DNA"/>
</dbReference>
<dbReference type="SUPFAM" id="SSF52540">
    <property type="entry name" value="P-loop containing nucleoside triphosphate hydrolases"/>
    <property type="match status" value="1"/>
</dbReference>
<accession>A0A2T1E3P5</accession>
<dbReference type="InterPro" id="IPR050678">
    <property type="entry name" value="DNA_Partitioning_ATPase"/>
</dbReference>
<gene>
    <name evidence="3" type="ORF">C7B82_16600</name>
</gene>
<evidence type="ECO:0000259" key="2">
    <source>
        <dbReference type="Pfam" id="PF04471"/>
    </source>
</evidence>
<feature type="domain" description="Restriction endonuclease type IV Mrr" evidence="2">
    <location>
        <begin position="8"/>
        <end position="97"/>
    </location>
</feature>
<dbReference type="GO" id="GO:0009307">
    <property type="term" value="P:DNA restriction-modification system"/>
    <property type="evidence" value="ECO:0007669"/>
    <property type="project" value="InterPro"/>
</dbReference>
<name>A0A2T1E3P5_9CYAN</name>
<sequence length="376" mass="42352">MPQFEKDSDFKKVIQQRFEQDGWTATLALPNTIGYDIELIRDSECVAVQVKHQRAKVHAGQLEKFIDFLERPTGAKFTRGFLISASGFTPSVFTYMRTEEVVDVALGSFKDDKLLWEDGDIPPPPKAQLTYIGVFTCKGGVGKTTISAHLAGAFALNGYDVVLIDLDRQSNLRKLLGDGVYIPGRRGGLGATITVLNHTEWREEDYPDTRVVICDCSPEYDANPEAFIEKFNFCLIPTTLNPLGINKNADVIRRTFAAIRRVNITAELFVIVNNYHSDEARRNDVLNRILKTEFETLMADDPQCHYIDPETVAIRFSKQLLYWGYHIVENDKPQLAFREIGGRSLPRTDFLKLLDYLEGHTNIEAAKAKEAAAAVD</sequence>
<reference evidence="3 4" key="2">
    <citation type="submission" date="2018-03" db="EMBL/GenBank/DDBJ databases">
        <title>The ancient ancestry and fast evolution of plastids.</title>
        <authorList>
            <person name="Moore K.R."/>
            <person name="Magnabosco C."/>
            <person name="Momper L."/>
            <person name="Gold D.A."/>
            <person name="Bosak T."/>
            <person name="Fournier G.P."/>
        </authorList>
    </citation>
    <scope>NUCLEOTIDE SEQUENCE [LARGE SCALE GENOMIC DNA]</scope>
    <source>
        <strain evidence="3 4">ULC18</strain>
    </source>
</reference>
<proteinExistence type="predicted"/>
<reference evidence="4" key="1">
    <citation type="submission" date="2018-02" db="EMBL/GenBank/DDBJ databases">
        <authorList>
            <person name="Moore K."/>
            <person name="Momper L."/>
        </authorList>
    </citation>
    <scope>NUCLEOTIDE SEQUENCE [LARGE SCALE GENOMIC DNA]</scope>
    <source>
        <strain evidence="4">ULC18</strain>
    </source>
</reference>
<feature type="domain" description="CobQ/CobB/MinD/ParA nucleotide binding" evidence="1">
    <location>
        <begin position="135"/>
        <end position="290"/>
    </location>
</feature>
<dbReference type="InterPro" id="IPR007560">
    <property type="entry name" value="Restrct_endonuc_IV_Mrr"/>
</dbReference>
<dbReference type="GO" id="GO:0003677">
    <property type="term" value="F:DNA binding"/>
    <property type="evidence" value="ECO:0007669"/>
    <property type="project" value="InterPro"/>
</dbReference>
<dbReference type="GO" id="GO:0004519">
    <property type="term" value="F:endonuclease activity"/>
    <property type="evidence" value="ECO:0007669"/>
    <property type="project" value="InterPro"/>
</dbReference>
<dbReference type="OrthoDB" id="477717at2"/>
<dbReference type="Proteomes" id="UP000239576">
    <property type="component" value="Unassembled WGS sequence"/>
</dbReference>
<dbReference type="InterPro" id="IPR011335">
    <property type="entry name" value="Restrct_endonuc-II-like"/>
</dbReference>
<dbReference type="SUPFAM" id="SSF52980">
    <property type="entry name" value="Restriction endonuclease-like"/>
    <property type="match status" value="1"/>
</dbReference>
<organism evidence="3 4">
    <name type="scientific">Stenomitos frigidus ULC18</name>
    <dbReference type="NCBI Taxonomy" id="2107698"/>
    <lineage>
        <taxon>Bacteria</taxon>
        <taxon>Bacillati</taxon>
        <taxon>Cyanobacteriota</taxon>
        <taxon>Cyanophyceae</taxon>
        <taxon>Leptolyngbyales</taxon>
        <taxon>Leptolyngbyaceae</taxon>
        <taxon>Stenomitos</taxon>
    </lineage>
</organism>
<evidence type="ECO:0000259" key="1">
    <source>
        <dbReference type="Pfam" id="PF01656"/>
    </source>
</evidence>
<keyword evidence="4" id="KW-1185">Reference proteome</keyword>
<dbReference type="InterPro" id="IPR002586">
    <property type="entry name" value="CobQ/CobB/MinD/ParA_Nub-bd_dom"/>
</dbReference>
<evidence type="ECO:0000313" key="3">
    <source>
        <dbReference type="EMBL" id="PSB27360.1"/>
    </source>
</evidence>
<comment type="caution">
    <text evidence="3">The sequence shown here is derived from an EMBL/GenBank/DDBJ whole genome shotgun (WGS) entry which is preliminary data.</text>
</comment>
<dbReference type="InterPro" id="IPR027417">
    <property type="entry name" value="P-loop_NTPase"/>
</dbReference>